<protein>
    <submittedName>
        <fullName evidence="1">Uncharacterized protein</fullName>
    </submittedName>
</protein>
<dbReference type="Proteomes" id="UP001153269">
    <property type="component" value="Unassembled WGS sequence"/>
</dbReference>
<dbReference type="AlphaFoldDB" id="A0A9N7VCZ2"/>
<evidence type="ECO:0000313" key="2">
    <source>
        <dbReference type="Proteomes" id="UP001153269"/>
    </source>
</evidence>
<keyword evidence="2" id="KW-1185">Reference proteome</keyword>
<accession>A0A9N7VCZ2</accession>
<sequence>VQFQPDVCTKPGNRNLALSNGHKFRLVIGKISTALLSANRGGAHSFHPEIGGARSAELREERRSCSTGAPRCLQPGSLI</sequence>
<reference evidence="1" key="1">
    <citation type="submission" date="2020-03" db="EMBL/GenBank/DDBJ databases">
        <authorList>
            <person name="Weist P."/>
        </authorList>
    </citation>
    <scope>NUCLEOTIDE SEQUENCE</scope>
</reference>
<gene>
    <name evidence="1" type="ORF">PLEPLA_LOCUS38041</name>
</gene>
<feature type="non-terminal residue" evidence="1">
    <location>
        <position position="79"/>
    </location>
</feature>
<comment type="caution">
    <text evidence="1">The sequence shown here is derived from an EMBL/GenBank/DDBJ whole genome shotgun (WGS) entry which is preliminary data.</text>
</comment>
<organism evidence="1 2">
    <name type="scientific">Pleuronectes platessa</name>
    <name type="common">European plaice</name>
    <dbReference type="NCBI Taxonomy" id="8262"/>
    <lineage>
        <taxon>Eukaryota</taxon>
        <taxon>Metazoa</taxon>
        <taxon>Chordata</taxon>
        <taxon>Craniata</taxon>
        <taxon>Vertebrata</taxon>
        <taxon>Euteleostomi</taxon>
        <taxon>Actinopterygii</taxon>
        <taxon>Neopterygii</taxon>
        <taxon>Teleostei</taxon>
        <taxon>Neoteleostei</taxon>
        <taxon>Acanthomorphata</taxon>
        <taxon>Carangaria</taxon>
        <taxon>Pleuronectiformes</taxon>
        <taxon>Pleuronectoidei</taxon>
        <taxon>Pleuronectidae</taxon>
        <taxon>Pleuronectes</taxon>
    </lineage>
</organism>
<dbReference type="EMBL" id="CADEAL010004050">
    <property type="protein sequence ID" value="CAB1450352.1"/>
    <property type="molecule type" value="Genomic_DNA"/>
</dbReference>
<evidence type="ECO:0000313" key="1">
    <source>
        <dbReference type="EMBL" id="CAB1450352.1"/>
    </source>
</evidence>
<name>A0A9N7VCZ2_PLEPL</name>
<proteinExistence type="predicted"/>